<dbReference type="Pfam" id="PF01796">
    <property type="entry name" value="OB_ChsH2_C"/>
    <property type="match status" value="1"/>
</dbReference>
<comment type="caution">
    <text evidence="3">The sequence shown here is derived from an EMBL/GenBank/DDBJ whole genome shotgun (WGS) entry which is preliminary data.</text>
</comment>
<sequence>MTVEAPVEHVMPRRDADSEPFWAAVERHSLEVPQCRDCKQLRWFPSRLCPGCWSDAADWKPLDGSGTVYSWSTVRRAPSASFRDEVPYIIGLVDLAPNVRMFTRILCDRPEQVEVGAAVKVEFQNREGGLVLPCFRVVGTEVAA</sequence>
<dbReference type="PANTHER" id="PTHR34075">
    <property type="entry name" value="BLR3430 PROTEIN"/>
    <property type="match status" value="1"/>
</dbReference>
<accession>A0ABP8YGI0</accession>
<name>A0ABP8YGI0_9ACTN</name>
<feature type="domain" description="ChsH2 rubredoxin-like zinc ribbon" evidence="2">
    <location>
        <begin position="22"/>
        <end position="56"/>
    </location>
</feature>
<dbReference type="PANTHER" id="PTHR34075:SF5">
    <property type="entry name" value="BLR3430 PROTEIN"/>
    <property type="match status" value="1"/>
</dbReference>
<dbReference type="InterPro" id="IPR012340">
    <property type="entry name" value="NA-bd_OB-fold"/>
</dbReference>
<keyword evidence="4" id="KW-1185">Reference proteome</keyword>
<dbReference type="InterPro" id="IPR022002">
    <property type="entry name" value="ChsH2_Znr"/>
</dbReference>
<evidence type="ECO:0000259" key="1">
    <source>
        <dbReference type="Pfam" id="PF01796"/>
    </source>
</evidence>
<dbReference type="InterPro" id="IPR052513">
    <property type="entry name" value="Thioester_dehydratase-like"/>
</dbReference>
<proteinExistence type="predicted"/>
<evidence type="ECO:0000313" key="3">
    <source>
        <dbReference type="EMBL" id="GAA4728277.1"/>
    </source>
</evidence>
<feature type="domain" description="ChsH2 C-terminal OB-fold" evidence="1">
    <location>
        <begin position="59"/>
        <end position="124"/>
    </location>
</feature>
<dbReference type="Pfam" id="PF12172">
    <property type="entry name" value="zf-ChsH2"/>
    <property type="match status" value="1"/>
</dbReference>
<gene>
    <name evidence="3" type="ORF">GCM10023350_09280</name>
</gene>
<evidence type="ECO:0000259" key="2">
    <source>
        <dbReference type="Pfam" id="PF12172"/>
    </source>
</evidence>
<dbReference type="Proteomes" id="UP001499882">
    <property type="component" value="Unassembled WGS sequence"/>
</dbReference>
<protein>
    <submittedName>
        <fullName evidence="3">OB-fold domain-containing protein</fullName>
    </submittedName>
</protein>
<organism evidence="3 4">
    <name type="scientific">Nocardioides endophyticus</name>
    <dbReference type="NCBI Taxonomy" id="1353775"/>
    <lineage>
        <taxon>Bacteria</taxon>
        <taxon>Bacillati</taxon>
        <taxon>Actinomycetota</taxon>
        <taxon>Actinomycetes</taxon>
        <taxon>Propionibacteriales</taxon>
        <taxon>Nocardioidaceae</taxon>
        <taxon>Nocardioides</taxon>
    </lineage>
</organism>
<dbReference type="EMBL" id="BAABKN010000005">
    <property type="protein sequence ID" value="GAA4728277.1"/>
    <property type="molecule type" value="Genomic_DNA"/>
</dbReference>
<dbReference type="InterPro" id="IPR002878">
    <property type="entry name" value="ChsH2_C"/>
</dbReference>
<evidence type="ECO:0000313" key="4">
    <source>
        <dbReference type="Proteomes" id="UP001499882"/>
    </source>
</evidence>
<dbReference type="SUPFAM" id="SSF50249">
    <property type="entry name" value="Nucleic acid-binding proteins"/>
    <property type="match status" value="1"/>
</dbReference>
<dbReference type="RefSeq" id="WP_345525422.1">
    <property type="nucleotide sequence ID" value="NZ_BAABKN010000005.1"/>
</dbReference>
<reference evidence="4" key="1">
    <citation type="journal article" date="2019" name="Int. J. Syst. Evol. Microbiol.">
        <title>The Global Catalogue of Microorganisms (GCM) 10K type strain sequencing project: providing services to taxonomists for standard genome sequencing and annotation.</title>
        <authorList>
            <consortium name="The Broad Institute Genomics Platform"/>
            <consortium name="The Broad Institute Genome Sequencing Center for Infectious Disease"/>
            <person name="Wu L."/>
            <person name="Ma J."/>
        </authorList>
    </citation>
    <scope>NUCLEOTIDE SEQUENCE [LARGE SCALE GENOMIC DNA]</scope>
    <source>
        <strain evidence="4">JCM 18532</strain>
    </source>
</reference>